<evidence type="ECO:0000313" key="1">
    <source>
        <dbReference type="EMBL" id="CAB4868076.1"/>
    </source>
</evidence>
<proteinExistence type="predicted"/>
<reference evidence="1" key="1">
    <citation type="submission" date="2020-05" db="EMBL/GenBank/DDBJ databases">
        <authorList>
            <person name="Chiriac C."/>
            <person name="Salcher M."/>
            <person name="Ghai R."/>
            <person name="Kavagutti S V."/>
        </authorList>
    </citation>
    <scope>NUCLEOTIDE SEQUENCE</scope>
</reference>
<protein>
    <submittedName>
        <fullName evidence="1">Unannotated protein</fullName>
    </submittedName>
</protein>
<dbReference type="EMBL" id="CAFBLO010000048">
    <property type="protein sequence ID" value="CAB4868076.1"/>
    <property type="molecule type" value="Genomic_DNA"/>
</dbReference>
<sequence>MGRNPLDLVNQVGAARKIAPLIASTGLQNATVLAVQLEEVESLQYLVRELGIRDTCFRVQSRADRVFLEHRPDSEVLPNLTQEIDCGHRLSPVEVVDETSGVLPRKVKKLRDLRTEVADPLSDGFPVVEGSFCGWLGVTDEAGRSADEAQRVVPLELDATQQQELNKVSEVEAWRRRVKPAVIRDGRALEQFLQFVGIGRYVNQPTPLQFVPQGRKGRVIGLALERGGVGHDNPFRAAATAAVSAVNCSETRIGAVPPRPVRDATELSIVRTLRTSAVRFFEIDA</sequence>
<gene>
    <name evidence="1" type="ORF">UFOPK3364_00598</name>
</gene>
<organism evidence="1">
    <name type="scientific">freshwater metagenome</name>
    <dbReference type="NCBI Taxonomy" id="449393"/>
    <lineage>
        <taxon>unclassified sequences</taxon>
        <taxon>metagenomes</taxon>
        <taxon>ecological metagenomes</taxon>
    </lineage>
</organism>
<dbReference type="AlphaFoldDB" id="A0A6J7DC55"/>
<accession>A0A6J7DC55</accession>
<name>A0A6J7DC55_9ZZZZ</name>